<dbReference type="InterPro" id="IPR013151">
    <property type="entry name" value="Immunoglobulin_dom"/>
</dbReference>
<proteinExistence type="predicted"/>
<dbReference type="InterPro" id="IPR036179">
    <property type="entry name" value="Ig-like_dom_sf"/>
</dbReference>
<dbReference type="Proteomes" id="UP000076420">
    <property type="component" value="Unassembled WGS sequence"/>
</dbReference>
<dbReference type="Gene3D" id="2.60.40.10">
    <property type="entry name" value="Immunoglobulins"/>
    <property type="match status" value="3"/>
</dbReference>
<dbReference type="InterPro" id="IPR003599">
    <property type="entry name" value="Ig_sub"/>
</dbReference>
<organism evidence="2 3">
    <name type="scientific">Biomphalaria glabrata</name>
    <name type="common">Bloodfluke planorb</name>
    <name type="synonym">Freshwater snail</name>
    <dbReference type="NCBI Taxonomy" id="6526"/>
    <lineage>
        <taxon>Eukaryota</taxon>
        <taxon>Metazoa</taxon>
        <taxon>Spiralia</taxon>
        <taxon>Lophotrochozoa</taxon>
        <taxon>Mollusca</taxon>
        <taxon>Gastropoda</taxon>
        <taxon>Heterobranchia</taxon>
        <taxon>Euthyneura</taxon>
        <taxon>Panpulmonata</taxon>
        <taxon>Hygrophila</taxon>
        <taxon>Lymnaeoidea</taxon>
        <taxon>Planorbidae</taxon>
        <taxon>Biomphalaria</taxon>
    </lineage>
</organism>
<dbReference type="PANTHER" id="PTHR45080">
    <property type="entry name" value="CONTACTIN 5"/>
    <property type="match status" value="1"/>
</dbReference>
<dbReference type="AlphaFoldDB" id="A0A2C9JP95"/>
<dbReference type="InterPro" id="IPR003598">
    <property type="entry name" value="Ig_sub2"/>
</dbReference>
<dbReference type="GO" id="GO:0007156">
    <property type="term" value="P:homophilic cell adhesion via plasma membrane adhesion molecules"/>
    <property type="evidence" value="ECO:0007669"/>
    <property type="project" value="TreeGrafter"/>
</dbReference>
<dbReference type="Pfam" id="PF13927">
    <property type="entry name" value="Ig_3"/>
    <property type="match status" value="1"/>
</dbReference>
<evidence type="ECO:0000313" key="2">
    <source>
        <dbReference type="EnsemblMetazoa" id="BGLB005689-PB"/>
    </source>
</evidence>
<dbReference type="InterPro" id="IPR013783">
    <property type="entry name" value="Ig-like_fold"/>
</dbReference>
<accession>A0A2C9JP95</accession>
<dbReference type="PROSITE" id="PS50835">
    <property type="entry name" value="IG_LIKE"/>
    <property type="match status" value="2"/>
</dbReference>
<reference evidence="2" key="1">
    <citation type="submission" date="2020-05" db="UniProtKB">
        <authorList>
            <consortium name="EnsemblMetazoa"/>
        </authorList>
    </citation>
    <scope>IDENTIFICATION</scope>
    <source>
        <strain evidence="2">BB02</strain>
    </source>
</reference>
<dbReference type="Pfam" id="PF00047">
    <property type="entry name" value="ig"/>
    <property type="match status" value="1"/>
</dbReference>
<dbReference type="PANTHER" id="PTHR45080:SF32">
    <property type="entry name" value="MAM DOMAIN CONTAINING GLYCOSYLPHOSPHATIDYLINOSITOL ANCHOR 1"/>
    <property type="match status" value="1"/>
</dbReference>
<dbReference type="SMART" id="SM00409">
    <property type="entry name" value="IG"/>
    <property type="match status" value="2"/>
</dbReference>
<dbReference type="SUPFAM" id="SSF48726">
    <property type="entry name" value="Immunoglobulin"/>
    <property type="match status" value="2"/>
</dbReference>
<name>A0A2C9JP95_BIOGL</name>
<evidence type="ECO:0000313" key="3">
    <source>
        <dbReference type="Proteomes" id="UP000076420"/>
    </source>
</evidence>
<feature type="domain" description="Ig-like" evidence="1">
    <location>
        <begin position="108"/>
        <end position="227"/>
    </location>
</feature>
<dbReference type="InterPro" id="IPR050958">
    <property type="entry name" value="Cell_Adh-Cytoskel_Orgn"/>
</dbReference>
<dbReference type="KEGG" id="bgt:106062010"/>
<evidence type="ECO:0000259" key="1">
    <source>
        <dbReference type="PROSITE" id="PS50835"/>
    </source>
</evidence>
<dbReference type="EnsemblMetazoa" id="BGLB005689-RB">
    <property type="protein sequence ID" value="BGLB005689-PB"/>
    <property type="gene ID" value="BGLB005689"/>
</dbReference>
<dbReference type="SMART" id="SM00408">
    <property type="entry name" value="IGc2"/>
    <property type="match status" value="2"/>
</dbReference>
<sequence length="269" mass="30189">MELIVIGETPSDYGPEIHNDFPAIFPTPALRGGTFTIECFAYGKMPLYYSWKRSNGTIPSKVTYSDHNRVLTIPDAQLEDAGDYTCMVNRGNSYTVEKSIQLIVEARPFFTFPLSDKHIDVNQEFVWFCEAQGLPAPVYSWYKDGVPIQHQPGNIESELCYLFSNPTPTYVWLKGGIRLDAADDSRYTINSGKLTITEPRDDKDEGQYQCQATNQFGTIISDTGSISFGLYGTNITDPRDVLTGPKFIQQPMSILVVDVDYVTLQCEAQ</sequence>
<dbReference type="VEuPathDB" id="VectorBase:BGLAX_036468"/>
<protein>
    <recommendedName>
        <fullName evidence="1">Ig-like domain-containing protein</fullName>
    </recommendedName>
</protein>
<gene>
    <name evidence="2" type="primary">106062010</name>
</gene>
<feature type="domain" description="Ig-like" evidence="1">
    <location>
        <begin position="22"/>
        <end position="101"/>
    </location>
</feature>
<dbReference type="VEuPathDB" id="VectorBase:BGLB005689"/>
<dbReference type="InterPro" id="IPR007110">
    <property type="entry name" value="Ig-like_dom"/>
</dbReference>
<dbReference type="GO" id="GO:0005886">
    <property type="term" value="C:plasma membrane"/>
    <property type="evidence" value="ECO:0007669"/>
    <property type="project" value="TreeGrafter"/>
</dbReference>
<dbReference type="STRING" id="6526.A0A2C9JP95"/>